<feature type="region of interest" description="Disordered" evidence="2">
    <location>
        <begin position="560"/>
        <end position="603"/>
    </location>
</feature>
<dbReference type="SUPFAM" id="SSF48065">
    <property type="entry name" value="DBL homology domain (DH-domain)"/>
    <property type="match status" value="1"/>
</dbReference>
<dbReference type="Gene3D" id="2.30.29.30">
    <property type="entry name" value="Pleckstrin-homology domain (PH domain)/Phosphotyrosine-binding domain (PTB)"/>
    <property type="match status" value="1"/>
</dbReference>
<dbReference type="Gene3D" id="1.20.900.10">
    <property type="entry name" value="Dbl homology (DH) domain"/>
    <property type="match status" value="1"/>
</dbReference>
<dbReference type="PANTHER" id="PTHR46572:SF1">
    <property type="entry name" value="RHO1 GUANINE NUCLEOTIDE EXCHANGE FACTOR TUS1"/>
    <property type="match status" value="1"/>
</dbReference>
<accession>A0A5C3DWE0</accession>
<dbReference type="GO" id="GO:0005085">
    <property type="term" value="F:guanyl-nucleotide exchange factor activity"/>
    <property type="evidence" value="ECO:0007669"/>
    <property type="project" value="UniProtKB-KW"/>
</dbReference>
<dbReference type="PROSITE" id="PS50010">
    <property type="entry name" value="DH_2"/>
    <property type="match status" value="1"/>
</dbReference>
<feature type="compositionally biased region" description="Polar residues" evidence="2">
    <location>
        <begin position="28"/>
        <end position="42"/>
    </location>
</feature>
<evidence type="ECO:0000256" key="1">
    <source>
        <dbReference type="ARBA" id="ARBA00022658"/>
    </source>
</evidence>
<dbReference type="OrthoDB" id="2272012at2759"/>
<keyword evidence="1" id="KW-0344">Guanine-nucleotide releasing factor</keyword>
<feature type="compositionally biased region" description="Polar residues" evidence="2">
    <location>
        <begin position="474"/>
        <end position="484"/>
    </location>
</feature>
<dbReference type="SMART" id="SM00233">
    <property type="entry name" value="PH"/>
    <property type="match status" value="1"/>
</dbReference>
<feature type="compositionally biased region" description="Low complexity" evidence="2">
    <location>
        <begin position="332"/>
        <end position="347"/>
    </location>
</feature>
<sequence>MSSQQPRFDKYGHEYGQEYRQPAKGTYTYDTAYTQPSQTSDPYHSDARTQYGPYDPRYPYGGSGSSEPNGPVAAQSVIPTSSAPAYGYAQQRNPSASSFHASAQPTQPTQSTQSSADQSSRMHIQNDAQRSNAPTYEYNHQDSTQQYAPPEQRYGQRSDWPSQYSQQVNQSLPSRQYSQMSTLPYGTAASSLHSIAQGGRSALNYTPSQRADSVRPNDASTAPPLGTSSAQQYSSVRLEPTDRPVSSSASGIISLYTDDGGTPLVDQHSNFANLSIDSSAPAASSSFAAAPSEVAAPETIRLQHQPSLRTSRPLPVTPAAKLPEQLPPLSPGGFTASTHATAAAGSGPISPGYRSDTSESFTQQGYFNSVSPRPVAWSPPVTPTATQHSTAPSTSFTSHTAPSWSPSPSSHGTPNTSAYGHRPLPSTTTSHDHSFSPPSTDAASASPLSAFRSPSYSNAGARPDVAYGRGYRTASANQSHTVDSSYDPESYDASSTDRNALRQRTRSEASDLSARPSRYHRQPLPPIPGTRSSAQQSESLGYGYPTQASVVAEQFTAPNQGRQRMASQGSQRHQASYTHASQTSIRPQAAEQRSTSYKGDEKRELAQKYSHERFDSLAWEPVNSPRSNVTQIPQQTARKSRIEAPEWSLLSTVALLLRANVPRGVQIKGSIDYPNSFTGKDVVSTLQQLLVSEAVGSRHALVASGDPDSIRKVALSLAKSLKSQLFFHEVDWGEKELTDDVDEVYTFLEDSLADIGSATEDPDDWAAALNHNSAFDSSLQLSIGGAGSGNSAVQRRKPAHVTDLDDLPNGVFTPLTQCYSPLCSSGRPSACYSPSCPNSASSPLRLPVTDSESRGAKLGGVLDGGLPVDQSQKKAWAEIVPPELLKSVPQAEIARQNAILETIQKEEEFLADLELLDSLFVQGLQRPSDEGDPPPLPIGPERDDFIREVFGNHRELAAHIRVLVERLHIRQREENPIVQTIGDLFLSAALDWGESYTTYLVNYPLAISRVKREISINPRFKAFVEACRRHPAAHKHPLENFLFRPPARLQRYHLHLESILKKTEEGNHDRDSLQNAIDIINDQCKTAQAGVESAELKVKIREYAYNLSSKRNKHAIDMDLLNPERQLIHQGRVLRKPDAFDFDWTELLAILFDNYFIVTKQKRIDQGPDDDGSNVASSSSSTGARFVLAKRPIPVEMLEVSGLTESSISRSIGLSNFHISREREARDFWPFTISHLGGKIEPIALYAPSKAARDQWKAKLDEAIGLRMAVQDNNKVFDQHVLSDDIFAIPPAISLEPEKPVPGVDPSVFHGRVTCAVPFVTVDGRRLVAVGCADGVWIGLRNDPKSLRKVLHLKYVTQCAVLESFGIFVVLADKVLISYSLEALVPTTSSSASTLRPPQKLSGNRDVLFFNVGVLKDRTLLIYMKKKANESVFRALEPVLNAPRGTEGKSGSGFFGKFGKDSKNSDWFRIYKTFFIPSEAYSIQFLKSKLCIICAKGFEIMNLDSLLPGTIPDFVHANREDLRVQQLQKRVETAKPLGMYKTSDGDFLLCYDAFACYVDRLGEPTRLEQIIEWEGFPKQVAFSGNYVLAFDARFVEIRDALTGRLVQIMRGADLHYVSGNSTVTSSSSESAQLAALDAEANPVIFTRRERVTGRIPFDFQRVVELSPTGPPNSHAYAPPFQRSATIMSNGSSLNGRPSGRPSVASSSNWI</sequence>
<evidence type="ECO:0000256" key="2">
    <source>
        <dbReference type="SAM" id="MobiDB-lite"/>
    </source>
</evidence>
<feature type="compositionally biased region" description="Polar residues" evidence="2">
    <location>
        <begin position="383"/>
        <end position="418"/>
    </location>
</feature>
<gene>
    <name evidence="6" type="ORF">UTRI_01323</name>
</gene>
<feature type="region of interest" description="Disordered" evidence="2">
    <location>
        <begin position="1686"/>
        <end position="1710"/>
    </location>
</feature>
<feature type="domain" description="CNH" evidence="5">
    <location>
        <begin position="1310"/>
        <end position="1624"/>
    </location>
</feature>
<dbReference type="InterPro" id="IPR000219">
    <property type="entry name" value="DH_dom"/>
</dbReference>
<dbReference type="CDD" id="cd00160">
    <property type="entry name" value="RhoGEF"/>
    <property type="match status" value="1"/>
</dbReference>
<reference evidence="6 7" key="1">
    <citation type="submission" date="2018-03" db="EMBL/GenBank/DDBJ databases">
        <authorList>
            <person name="Guldener U."/>
        </authorList>
    </citation>
    <scope>NUCLEOTIDE SEQUENCE [LARGE SCALE GENOMIC DNA]</scope>
    <source>
        <strain evidence="6 7">NBRC100155</strain>
    </source>
</reference>
<feature type="region of interest" description="Disordered" evidence="2">
    <location>
        <begin position="200"/>
        <end position="248"/>
    </location>
</feature>
<dbReference type="PROSITE" id="PS50219">
    <property type="entry name" value="CNH"/>
    <property type="match status" value="1"/>
</dbReference>
<evidence type="ECO:0000259" key="4">
    <source>
        <dbReference type="PROSITE" id="PS50010"/>
    </source>
</evidence>
<keyword evidence="7" id="KW-1185">Reference proteome</keyword>
<dbReference type="PROSITE" id="PS50003">
    <property type="entry name" value="PH_DOMAIN"/>
    <property type="match status" value="1"/>
</dbReference>
<evidence type="ECO:0000259" key="5">
    <source>
        <dbReference type="PROSITE" id="PS50219"/>
    </source>
</evidence>
<dbReference type="Pfam" id="PF00780">
    <property type="entry name" value="CNH"/>
    <property type="match status" value="1"/>
</dbReference>
<feature type="compositionally biased region" description="Polar residues" evidence="2">
    <location>
        <begin position="560"/>
        <end position="597"/>
    </location>
</feature>
<dbReference type="EMBL" id="OOIN01000004">
    <property type="protein sequence ID" value="SPO22645.1"/>
    <property type="molecule type" value="Genomic_DNA"/>
</dbReference>
<dbReference type="InterPro" id="IPR011993">
    <property type="entry name" value="PH-like_dom_sf"/>
</dbReference>
<feature type="domain" description="PH" evidence="3">
    <location>
        <begin position="1126"/>
        <end position="1265"/>
    </location>
</feature>
<protein>
    <submittedName>
        <fullName evidence="6">Related to ROM2 - GDP/GTP exchange factor for Rho1p</fullName>
    </submittedName>
</protein>
<organism evidence="6 7">
    <name type="scientific">Ustilago trichophora</name>
    <dbReference type="NCBI Taxonomy" id="86804"/>
    <lineage>
        <taxon>Eukaryota</taxon>
        <taxon>Fungi</taxon>
        <taxon>Dikarya</taxon>
        <taxon>Basidiomycota</taxon>
        <taxon>Ustilaginomycotina</taxon>
        <taxon>Ustilaginomycetes</taxon>
        <taxon>Ustilaginales</taxon>
        <taxon>Ustilaginaceae</taxon>
        <taxon>Ustilago</taxon>
    </lineage>
</organism>
<dbReference type="SUPFAM" id="SSF50729">
    <property type="entry name" value="PH domain-like"/>
    <property type="match status" value="1"/>
</dbReference>
<dbReference type="InterPro" id="IPR001849">
    <property type="entry name" value="PH_domain"/>
</dbReference>
<dbReference type="InterPro" id="IPR001180">
    <property type="entry name" value="CNH_dom"/>
</dbReference>
<feature type="compositionally biased region" description="Polar residues" evidence="2">
    <location>
        <begin position="530"/>
        <end position="539"/>
    </location>
</feature>
<dbReference type="InterPro" id="IPR052233">
    <property type="entry name" value="Rho-type_GEFs"/>
</dbReference>
<feature type="compositionally biased region" description="Polar residues" evidence="2">
    <location>
        <begin position="358"/>
        <end position="371"/>
    </location>
</feature>
<feature type="compositionally biased region" description="Polar residues" evidence="2">
    <location>
        <begin position="226"/>
        <end position="235"/>
    </location>
</feature>
<feature type="domain" description="DH" evidence="4">
    <location>
        <begin position="894"/>
        <end position="1090"/>
    </location>
</feature>
<feature type="compositionally biased region" description="Polar residues" evidence="2">
    <location>
        <begin position="90"/>
        <end position="100"/>
    </location>
</feature>
<name>A0A5C3DWE0_9BASI</name>
<evidence type="ECO:0000313" key="6">
    <source>
        <dbReference type="EMBL" id="SPO22645.1"/>
    </source>
</evidence>
<feature type="compositionally biased region" description="Low complexity" evidence="2">
    <location>
        <begin position="101"/>
        <end position="119"/>
    </location>
</feature>
<dbReference type="Proteomes" id="UP000324022">
    <property type="component" value="Unassembled WGS sequence"/>
</dbReference>
<dbReference type="Pfam" id="PF00621">
    <property type="entry name" value="RhoGEF"/>
    <property type="match status" value="1"/>
</dbReference>
<dbReference type="PANTHER" id="PTHR46572">
    <property type="entry name" value="RHO1 GDP-GTP EXCHANGE PROTEIN 1-RELATED"/>
    <property type="match status" value="1"/>
</dbReference>
<feature type="compositionally biased region" description="Polar residues" evidence="2">
    <location>
        <begin position="121"/>
        <end position="134"/>
    </location>
</feature>
<evidence type="ECO:0000313" key="7">
    <source>
        <dbReference type="Proteomes" id="UP000324022"/>
    </source>
</evidence>
<feature type="compositionally biased region" description="Low complexity" evidence="2">
    <location>
        <begin position="51"/>
        <end position="71"/>
    </location>
</feature>
<feature type="compositionally biased region" description="Basic and acidic residues" evidence="2">
    <location>
        <begin position="7"/>
        <end position="17"/>
    </location>
</feature>
<feature type="region of interest" description="Disordered" evidence="2">
    <location>
        <begin position="302"/>
        <end position="540"/>
    </location>
</feature>
<evidence type="ECO:0000259" key="3">
    <source>
        <dbReference type="PROSITE" id="PS50003"/>
    </source>
</evidence>
<feature type="compositionally biased region" description="Low complexity" evidence="2">
    <location>
        <begin position="435"/>
        <end position="450"/>
    </location>
</feature>
<feature type="compositionally biased region" description="Polar residues" evidence="2">
    <location>
        <begin position="1686"/>
        <end position="1695"/>
    </location>
</feature>
<feature type="region of interest" description="Disordered" evidence="2">
    <location>
        <begin position="1"/>
        <end position="179"/>
    </location>
</feature>
<dbReference type="SMART" id="SM00036">
    <property type="entry name" value="CNH"/>
    <property type="match status" value="1"/>
</dbReference>
<dbReference type="InterPro" id="IPR035899">
    <property type="entry name" value="DBL_dom_sf"/>
</dbReference>
<feature type="compositionally biased region" description="Polar residues" evidence="2">
    <location>
        <begin position="159"/>
        <end position="179"/>
    </location>
</feature>
<dbReference type="SMART" id="SM00325">
    <property type="entry name" value="RhoGEF"/>
    <property type="match status" value="1"/>
</dbReference>
<proteinExistence type="predicted"/>